<accession>A0ABV6WZC9</accession>
<evidence type="ECO:0000313" key="2">
    <source>
        <dbReference type="EMBL" id="MFC1431389.1"/>
    </source>
</evidence>
<dbReference type="Proteomes" id="UP001592530">
    <property type="component" value="Unassembled WGS sequence"/>
</dbReference>
<feature type="transmembrane region" description="Helical" evidence="1">
    <location>
        <begin position="61"/>
        <end position="83"/>
    </location>
</feature>
<sequence>MDTSPAAEPAIDPAALRPRPRRKPWLTIVVLGVLLVILFVVKSVHQDATTGTGPHGSALSVGLGTVVGALLAIQLQTLITLLLGRLGGTAANAVFLGSGPLLARLRIRGVPVAVRLVPLPLPLVAGAMVARVPALRLRLWLSNASITAVQCGAGAVLLFDGSGMGFTQAVGLGLLLLGSLMAVLSARATGSRAWILWRMPFERDGRGLREVCFEPAAVAASRALLAGRLDEADTRVSELVDQDCVPALSLRAAVALGLGEYRKAALLAVRGLGQSNSPAQRAVLAGIHSRAAAYELEAGTLAPEAARPAMEYAFGVIRAEFPQLLRFGDLASTVALLDGRAHEALRLARKSTKRYTDVQTTAFALCTLAAAQAVTGDQRGAAATLDRARVAMPLLARIAVIEQRIMELTSQPPH</sequence>
<feature type="transmembrane region" description="Helical" evidence="1">
    <location>
        <begin position="165"/>
        <end position="184"/>
    </location>
</feature>
<feature type="transmembrane region" description="Helical" evidence="1">
    <location>
        <begin position="139"/>
        <end position="159"/>
    </location>
</feature>
<protein>
    <submittedName>
        <fullName evidence="2">Uncharacterized protein</fullName>
    </submittedName>
</protein>
<keyword evidence="1" id="KW-1133">Transmembrane helix</keyword>
<evidence type="ECO:0000313" key="3">
    <source>
        <dbReference type="Proteomes" id="UP001592530"/>
    </source>
</evidence>
<organism evidence="2 3">
    <name type="scientific">Streptacidiphilus alkalitolerans</name>
    <dbReference type="NCBI Taxonomy" id="3342712"/>
    <lineage>
        <taxon>Bacteria</taxon>
        <taxon>Bacillati</taxon>
        <taxon>Actinomycetota</taxon>
        <taxon>Actinomycetes</taxon>
        <taxon>Kitasatosporales</taxon>
        <taxon>Streptomycetaceae</taxon>
        <taxon>Streptacidiphilus</taxon>
    </lineage>
</organism>
<keyword evidence="1" id="KW-0472">Membrane</keyword>
<evidence type="ECO:0000256" key="1">
    <source>
        <dbReference type="SAM" id="Phobius"/>
    </source>
</evidence>
<keyword evidence="1" id="KW-0812">Transmembrane</keyword>
<dbReference type="EMBL" id="JBHEZY010000004">
    <property type="protein sequence ID" value="MFC1431389.1"/>
    <property type="molecule type" value="Genomic_DNA"/>
</dbReference>
<name>A0ABV6WZC9_9ACTN</name>
<dbReference type="RefSeq" id="WP_380551883.1">
    <property type="nucleotide sequence ID" value="NZ_JBHEZY010000004.1"/>
</dbReference>
<proteinExistence type="predicted"/>
<gene>
    <name evidence="2" type="ORF">ACEZDB_12110</name>
</gene>
<reference evidence="2 3" key="1">
    <citation type="submission" date="2024-09" db="EMBL/GenBank/DDBJ databases">
        <authorList>
            <person name="Lee S.D."/>
        </authorList>
    </citation>
    <scope>NUCLEOTIDE SEQUENCE [LARGE SCALE GENOMIC DNA]</scope>
    <source>
        <strain evidence="2 3">N1-3</strain>
    </source>
</reference>
<comment type="caution">
    <text evidence="2">The sequence shown here is derived from an EMBL/GenBank/DDBJ whole genome shotgun (WGS) entry which is preliminary data.</text>
</comment>
<feature type="transmembrane region" description="Helical" evidence="1">
    <location>
        <begin position="25"/>
        <end position="41"/>
    </location>
</feature>